<keyword evidence="3" id="KW-1185">Reference proteome</keyword>
<dbReference type="EMBL" id="CM000363">
    <property type="protein sequence ID" value="EDX09099.1"/>
    <property type="molecule type" value="Genomic_DNA"/>
</dbReference>
<feature type="region of interest" description="Disordered" evidence="1">
    <location>
        <begin position="1"/>
        <end position="29"/>
    </location>
</feature>
<evidence type="ECO:0000313" key="2">
    <source>
        <dbReference type="EMBL" id="EDX09099.1"/>
    </source>
</evidence>
<dbReference type="AlphaFoldDB" id="B4QPK6"/>
<feature type="compositionally biased region" description="Basic and acidic residues" evidence="1">
    <location>
        <begin position="16"/>
        <end position="27"/>
    </location>
</feature>
<proteinExistence type="predicted"/>
<accession>B4QPK6</accession>
<organism evidence="2 3">
    <name type="scientific">Drosophila simulans</name>
    <name type="common">Fruit fly</name>
    <dbReference type="NCBI Taxonomy" id="7240"/>
    <lineage>
        <taxon>Eukaryota</taxon>
        <taxon>Metazoa</taxon>
        <taxon>Ecdysozoa</taxon>
        <taxon>Arthropoda</taxon>
        <taxon>Hexapoda</taxon>
        <taxon>Insecta</taxon>
        <taxon>Pterygota</taxon>
        <taxon>Neoptera</taxon>
        <taxon>Endopterygota</taxon>
        <taxon>Diptera</taxon>
        <taxon>Brachycera</taxon>
        <taxon>Muscomorpha</taxon>
        <taxon>Ephydroidea</taxon>
        <taxon>Drosophilidae</taxon>
        <taxon>Drosophila</taxon>
        <taxon>Sophophora</taxon>
    </lineage>
</organism>
<gene>
    <name evidence="2" type="primary">Dsim\GD13776</name>
    <name evidence="2" type="ORF">Dsim_GD13776</name>
</gene>
<dbReference type="OMA" id="YFKTGCS"/>
<dbReference type="Proteomes" id="UP000000304">
    <property type="component" value="Chromosome 3L"/>
</dbReference>
<protein>
    <submittedName>
        <fullName evidence="2">GD13776</fullName>
    </submittedName>
</protein>
<name>B4QPK6_DROSI</name>
<evidence type="ECO:0000313" key="3">
    <source>
        <dbReference type="Proteomes" id="UP000000304"/>
    </source>
</evidence>
<sequence>MGCGSEIENRSSQIGRSEDRRIGEEQRPLNTDNANCVATYFKTGCSNQQAICAALKLQRQQQQQQQQQHDVFKIADRARVGDI</sequence>
<dbReference type="HOGENOM" id="CLU_2815101_0_0_1"/>
<reference evidence="2 3" key="1">
    <citation type="journal article" date="2007" name="Nature">
        <title>Evolution of genes and genomes on the Drosophila phylogeny.</title>
        <authorList>
            <consortium name="Drosophila 12 Genomes Consortium"/>
            <person name="Clark A.G."/>
            <person name="Eisen M.B."/>
            <person name="Smith D.R."/>
            <person name="Bergman C.M."/>
            <person name="Oliver B."/>
            <person name="Markow T.A."/>
            <person name="Kaufman T.C."/>
            <person name="Kellis M."/>
            <person name="Gelbart W."/>
            <person name="Iyer V.N."/>
            <person name="Pollard D.A."/>
            <person name="Sackton T.B."/>
            <person name="Larracuente A.M."/>
            <person name="Singh N.D."/>
            <person name="Abad J.P."/>
            <person name="Abt D.N."/>
            <person name="Adryan B."/>
            <person name="Aguade M."/>
            <person name="Akashi H."/>
            <person name="Anderson W.W."/>
            <person name="Aquadro C.F."/>
            <person name="Ardell D.H."/>
            <person name="Arguello R."/>
            <person name="Artieri C.G."/>
            <person name="Barbash D.A."/>
            <person name="Barker D."/>
            <person name="Barsanti P."/>
            <person name="Batterham P."/>
            <person name="Batzoglou S."/>
            <person name="Begun D."/>
            <person name="Bhutkar A."/>
            <person name="Blanco E."/>
            <person name="Bosak S.A."/>
            <person name="Bradley R.K."/>
            <person name="Brand A.D."/>
            <person name="Brent M.R."/>
            <person name="Brooks A.N."/>
            <person name="Brown R.H."/>
            <person name="Butlin R.K."/>
            <person name="Caggese C."/>
            <person name="Calvi B.R."/>
            <person name="Bernardo de Carvalho A."/>
            <person name="Caspi A."/>
            <person name="Castrezana S."/>
            <person name="Celniker S.E."/>
            <person name="Chang J.L."/>
            <person name="Chapple C."/>
            <person name="Chatterji S."/>
            <person name="Chinwalla A."/>
            <person name="Civetta A."/>
            <person name="Clifton S.W."/>
            <person name="Comeron J.M."/>
            <person name="Costello J.C."/>
            <person name="Coyne J.A."/>
            <person name="Daub J."/>
            <person name="David R.G."/>
            <person name="Delcher A.L."/>
            <person name="Delehaunty K."/>
            <person name="Do C.B."/>
            <person name="Ebling H."/>
            <person name="Edwards K."/>
            <person name="Eickbush T."/>
            <person name="Evans J.D."/>
            <person name="Filipski A."/>
            <person name="Findeiss S."/>
            <person name="Freyhult E."/>
            <person name="Fulton L."/>
            <person name="Fulton R."/>
            <person name="Garcia A.C."/>
            <person name="Gardiner A."/>
            <person name="Garfield D.A."/>
            <person name="Garvin B.E."/>
            <person name="Gibson G."/>
            <person name="Gilbert D."/>
            <person name="Gnerre S."/>
            <person name="Godfrey J."/>
            <person name="Good R."/>
            <person name="Gotea V."/>
            <person name="Gravely B."/>
            <person name="Greenberg A.J."/>
            <person name="Griffiths-Jones S."/>
            <person name="Gross S."/>
            <person name="Guigo R."/>
            <person name="Gustafson E.A."/>
            <person name="Haerty W."/>
            <person name="Hahn M.W."/>
            <person name="Halligan D.L."/>
            <person name="Halpern A.L."/>
            <person name="Halter G.M."/>
            <person name="Han M.V."/>
            <person name="Heger A."/>
            <person name="Hillier L."/>
            <person name="Hinrichs A.S."/>
            <person name="Holmes I."/>
            <person name="Hoskins R.A."/>
            <person name="Hubisz M.J."/>
            <person name="Hultmark D."/>
            <person name="Huntley M.A."/>
            <person name="Jaffe D.B."/>
            <person name="Jagadeeshan S."/>
            <person name="Jeck W.R."/>
            <person name="Johnson J."/>
            <person name="Jones C.D."/>
            <person name="Jordan W.C."/>
            <person name="Karpen G.H."/>
            <person name="Kataoka E."/>
            <person name="Keightley P.D."/>
            <person name="Kheradpour P."/>
            <person name="Kirkness E.F."/>
            <person name="Koerich L.B."/>
            <person name="Kristiansen K."/>
            <person name="Kudrna D."/>
            <person name="Kulathinal R.J."/>
            <person name="Kumar S."/>
            <person name="Kwok R."/>
            <person name="Lander E."/>
            <person name="Langley C.H."/>
            <person name="Lapoint R."/>
            <person name="Lazzaro B.P."/>
            <person name="Lee S.J."/>
            <person name="Levesque L."/>
            <person name="Li R."/>
            <person name="Lin C.F."/>
            <person name="Lin M.F."/>
            <person name="Lindblad-Toh K."/>
            <person name="Llopart A."/>
            <person name="Long M."/>
            <person name="Low L."/>
            <person name="Lozovsky E."/>
            <person name="Lu J."/>
            <person name="Luo M."/>
            <person name="Machado C.A."/>
            <person name="Makalowski W."/>
            <person name="Marzo M."/>
            <person name="Matsuda M."/>
            <person name="Matzkin L."/>
            <person name="McAllister B."/>
            <person name="McBride C.S."/>
            <person name="McKernan B."/>
            <person name="McKernan K."/>
            <person name="Mendez-Lago M."/>
            <person name="Minx P."/>
            <person name="Mollenhauer M.U."/>
            <person name="Montooth K."/>
            <person name="Mount S.M."/>
            <person name="Mu X."/>
            <person name="Myers E."/>
            <person name="Negre B."/>
            <person name="Newfeld S."/>
            <person name="Nielsen R."/>
            <person name="Noor M.A."/>
            <person name="O'Grady P."/>
            <person name="Pachter L."/>
            <person name="Papaceit M."/>
            <person name="Parisi M.J."/>
            <person name="Parisi M."/>
            <person name="Parts L."/>
            <person name="Pedersen J.S."/>
            <person name="Pesole G."/>
            <person name="Phillippy A.M."/>
            <person name="Ponting C.P."/>
            <person name="Pop M."/>
            <person name="Porcelli D."/>
            <person name="Powell J.R."/>
            <person name="Prohaska S."/>
            <person name="Pruitt K."/>
            <person name="Puig M."/>
            <person name="Quesneville H."/>
            <person name="Ram K.R."/>
            <person name="Rand D."/>
            <person name="Rasmussen M.D."/>
            <person name="Reed L.K."/>
            <person name="Reenan R."/>
            <person name="Reily A."/>
            <person name="Remington K.A."/>
            <person name="Rieger T.T."/>
            <person name="Ritchie M.G."/>
            <person name="Robin C."/>
            <person name="Rogers Y.H."/>
            <person name="Rohde C."/>
            <person name="Rozas J."/>
            <person name="Rubenfield M.J."/>
            <person name="Ruiz A."/>
            <person name="Russo S."/>
            <person name="Salzberg S.L."/>
            <person name="Sanchez-Gracia A."/>
            <person name="Saranga D.J."/>
            <person name="Sato H."/>
            <person name="Schaeffer S.W."/>
            <person name="Schatz M.C."/>
            <person name="Schlenke T."/>
            <person name="Schwartz R."/>
            <person name="Segarra C."/>
            <person name="Singh R.S."/>
            <person name="Sirot L."/>
            <person name="Sirota M."/>
            <person name="Sisneros N.B."/>
            <person name="Smith C.D."/>
            <person name="Smith T.F."/>
            <person name="Spieth J."/>
            <person name="Stage D.E."/>
            <person name="Stark A."/>
            <person name="Stephan W."/>
            <person name="Strausberg R.L."/>
            <person name="Strempel S."/>
            <person name="Sturgill D."/>
            <person name="Sutton G."/>
            <person name="Sutton G.G."/>
            <person name="Tao W."/>
            <person name="Teichmann S."/>
            <person name="Tobari Y.N."/>
            <person name="Tomimura Y."/>
            <person name="Tsolas J.M."/>
            <person name="Valente V.L."/>
            <person name="Venter E."/>
            <person name="Venter J.C."/>
            <person name="Vicario S."/>
            <person name="Vieira F.G."/>
            <person name="Vilella A.J."/>
            <person name="Villasante A."/>
            <person name="Walenz B."/>
            <person name="Wang J."/>
            <person name="Wasserman M."/>
            <person name="Watts T."/>
            <person name="Wilson D."/>
            <person name="Wilson R.K."/>
            <person name="Wing R.A."/>
            <person name="Wolfner M.F."/>
            <person name="Wong A."/>
            <person name="Wong G.K."/>
            <person name="Wu C.I."/>
            <person name="Wu G."/>
            <person name="Yamamoto D."/>
            <person name="Yang H.P."/>
            <person name="Yang S.P."/>
            <person name="Yorke J.A."/>
            <person name="Yoshida K."/>
            <person name="Zdobnov E."/>
            <person name="Zhang P."/>
            <person name="Zhang Y."/>
            <person name="Zimin A.V."/>
            <person name="Baldwin J."/>
            <person name="Abdouelleil A."/>
            <person name="Abdulkadir J."/>
            <person name="Abebe A."/>
            <person name="Abera B."/>
            <person name="Abreu J."/>
            <person name="Acer S.C."/>
            <person name="Aftuck L."/>
            <person name="Alexander A."/>
            <person name="An P."/>
            <person name="Anderson E."/>
            <person name="Anderson S."/>
            <person name="Arachi H."/>
            <person name="Azer M."/>
            <person name="Bachantsang P."/>
            <person name="Barry A."/>
            <person name="Bayul T."/>
            <person name="Berlin A."/>
            <person name="Bessette D."/>
            <person name="Bloom T."/>
            <person name="Blye J."/>
            <person name="Boguslavskiy L."/>
            <person name="Bonnet C."/>
            <person name="Boukhgalter B."/>
            <person name="Bourzgui I."/>
            <person name="Brown A."/>
            <person name="Cahill P."/>
            <person name="Channer S."/>
            <person name="Cheshatsang Y."/>
            <person name="Chuda L."/>
            <person name="Citroen M."/>
            <person name="Collymore A."/>
            <person name="Cooke P."/>
            <person name="Costello M."/>
            <person name="D'Aco K."/>
            <person name="Daza R."/>
            <person name="De Haan G."/>
            <person name="DeGray S."/>
            <person name="DeMaso C."/>
            <person name="Dhargay N."/>
            <person name="Dooley K."/>
            <person name="Dooley E."/>
            <person name="Doricent M."/>
            <person name="Dorje P."/>
            <person name="Dorjee K."/>
            <person name="Dupes A."/>
            <person name="Elong R."/>
            <person name="Falk J."/>
            <person name="Farina A."/>
            <person name="Faro S."/>
            <person name="Ferguson D."/>
            <person name="Fisher S."/>
            <person name="Foley C.D."/>
            <person name="Franke A."/>
            <person name="Friedrich D."/>
            <person name="Gadbois L."/>
            <person name="Gearin G."/>
            <person name="Gearin C.R."/>
            <person name="Giannoukos G."/>
            <person name="Goode T."/>
            <person name="Graham J."/>
            <person name="Grandbois E."/>
            <person name="Grewal S."/>
            <person name="Gyaltsen K."/>
            <person name="Hafez N."/>
            <person name="Hagos B."/>
            <person name="Hall J."/>
            <person name="Henson C."/>
            <person name="Hollinger A."/>
            <person name="Honan T."/>
            <person name="Huard M.D."/>
            <person name="Hughes L."/>
            <person name="Hurhula B."/>
            <person name="Husby M.E."/>
            <person name="Kamat A."/>
            <person name="Kanga B."/>
            <person name="Kashin S."/>
            <person name="Khazanovich D."/>
            <person name="Kisner P."/>
            <person name="Lance K."/>
            <person name="Lara M."/>
            <person name="Lee W."/>
            <person name="Lennon N."/>
            <person name="Letendre F."/>
            <person name="LeVine R."/>
            <person name="Lipovsky A."/>
            <person name="Liu X."/>
            <person name="Liu J."/>
            <person name="Liu S."/>
            <person name="Lokyitsang T."/>
            <person name="Lokyitsang Y."/>
            <person name="Lubonja R."/>
            <person name="Lui A."/>
            <person name="MacDonald P."/>
            <person name="Magnisalis V."/>
            <person name="Maru K."/>
            <person name="Matthews C."/>
            <person name="McCusker W."/>
            <person name="McDonough S."/>
            <person name="Mehta T."/>
            <person name="Meldrim J."/>
            <person name="Meneus L."/>
            <person name="Mihai O."/>
            <person name="Mihalev A."/>
            <person name="Mihova T."/>
            <person name="Mittelman R."/>
            <person name="Mlenga V."/>
            <person name="Montmayeur A."/>
            <person name="Mulrain L."/>
            <person name="Navidi A."/>
            <person name="Naylor J."/>
            <person name="Negash T."/>
            <person name="Nguyen T."/>
            <person name="Nguyen N."/>
            <person name="Nicol R."/>
            <person name="Norbu C."/>
            <person name="Norbu N."/>
            <person name="Novod N."/>
            <person name="O'Neill B."/>
            <person name="Osman S."/>
            <person name="Markiewicz E."/>
            <person name="Oyono O.L."/>
            <person name="Patti C."/>
            <person name="Phunkhang P."/>
            <person name="Pierre F."/>
            <person name="Priest M."/>
            <person name="Raghuraman S."/>
            <person name="Rege F."/>
            <person name="Reyes R."/>
            <person name="Rise C."/>
            <person name="Rogov P."/>
            <person name="Ross K."/>
            <person name="Ryan E."/>
            <person name="Settipalli S."/>
            <person name="Shea T."/>
            <person name="Sherpa N."/>
            <person name="Shi L."/>
            <person name="Shih D."/>
            <person name="Sparrow T."/>
            <person name="Spaulding J."/>
            <person name="Stalker J."/>
            <person name="Stange-Thomann N."/>
            <person name="Stavropoulos S."/>
            <person name="Stone C."/>
            <person name="Strader C."/>
            <person name="Tesfaye S."/>
            <person name="Thomson T."/>
            <person name="Thoulutsang Y."/>
            <person name="Thoulutsang D."/>
            <person name="Topham K."/>
            <person name="Topping I."/>
            <person name="Tsamla T."/>
            <person name="Vassiliev H."/>
            <person name="Vo A."/>
            <person name="Wangchuk T."/>
            <person name="Wangdi T."/>
            <person name="Weiand M."/>
            <person name="Wilkinson J."/>
            <person name="Wilson A."/>
            <person name="Yadav S."/>
            <person name="Young G."/>
            <person name="Yu Q."/>
            <person name="Zembek L."/>
            <person name="Zhong D."/>
            <person name="Zimmer A."/>
            <person name="Zwirko Z."/>
            <person name="Jaffe D.B."/>
            <person name="Alvarez P."/>
            <person name="Brockman W."/>
            <person name="Butler J."/>
            <person name="Chin C."/>
            <person name="Gnerre S."/>
            <person name="Grabherr M."/>
            <person name="Kleber M."/>
            <person name="Mauceli E."/>
            <person name="MacCallum I."/>
        </authorList>
    </citation>
    <scope>NUCLEOTIDE SEQUENCE [LARGE SCALE GENOMIC DNA]</scope>
    <source>
        <strain evidence="3">white501</strain>
    </source>
</reference>
<evidence type="ECO:0000256" key="1">
    <source>
        <dbReference type="SAM" id="MobiDB-lite"/>
    </source>
</evidence>